<dbReference type="InterPro" id="IPR039428">
    <property type="entry name" value="NUOK/Mnh_C1-like"/>
</dbReference>
<dbReference type="EMBL" id="DQ517436">
    <property type="protein sequence ID" value="ABF21351.1"/>
    <property type="molecule type" value="Genomic_DNA"/>
</dbReference>
<evidence type="ECO:0000313" key="11">
    <source>
        <dbReference type="EMBL" id="ABF21351.1"/>
    </source>
</evidence>
<dbReference type="AlphaFoldDB" id="Q19NU7"/>
<evidence type="ECO:0000256" key="8">
    <source>
        <dbReference type="ARBA" id="ARBA00023136"/>
    </source>
</evidence>
<keyword evidence="4 10" id="KW-0812">Transmembrane</keyword>
<comment type="similarity">
    <text evidence="2">Belongs to the complex I subunit 4L family.</text>
</comment>
<keyword evidence="6 10" id="KW-1133">Transmembrane helix</keyword>
<reference evidence="11" key="1">
    <citation type="journal article" date="2006" name="BMC Evol. Biol.">
        <title>Mitochondrial sequence data expose the putative cosmopolitan polychaete Scoloplos armiger (Annelida, Orbiniidae) as a species complex.</title>
        <authorList>
            <person name="Bleidorn C."/>
            <person name="Kruse I."/>
            <person name="Albrecht S."/>
            <person name="Bartolomaeus T."/>
        </authorList>
    </citation>
    <scope>NUCLEOTIDE SEQUENCE</scope>
</reference>
<gene>
    <name evidence="11" type="primary">ND4L</name>
</gene>
<accession>Q19NU7</accession>
<proteinExistence type="inferred from homology"/>
<evidence type="ECO:0000256" key="3">
    <source>
        <dbReference type="ARBA" id="ARBA00016612"/>
    </source>
</evidence>
<protein>
    <recommendedName>
        <fullName evidence="3">NADH-ubiquinone oxidoreductase chain 4L</fullName>
    </recommendedName>
    <alternativeName>
        <fullName evidence="9">NADH dehydrogenase subunit 4L</fullName>
    </alternativeName>
</protein>
<sequence>MTMTPSDLFPLMIFMLYMSLSLHRFHFLMILLFLEAAVFILILSLSLTINNLSIILTLLTFAACEAALGLSCLVKLTHAFGSDQISALSINKC</sequence>
<geneLocation type="mitochondrion" evidence="11"/>
<keyword evidence="11" id="KW-0496">Mitochondrion</keyword>
<dbReference type="Gene3D" id="1.10.287.3510">
    <property type="match status" value="1"/>
</dbReference>
<keyword evidence="7" id="KW-0520">NAD</keyword>
<dbReference type="Pfam" id="PF00420">
    <property type="entry name" value="Oxidored_q2"/>
    <property type="match status" value="1"/>
</dbReference>
<feature type="transmembrane region" description="Helical" evidence="10">
    <location>
        <begin position="53"/>
        <end position="74"/>
    </location>
</feature>
<comment type="subcellular location">
    <subcellularLocation>
        <location evidence="1">Membrane</location>
        <topology evidence="1">Multi-pass membrane protein</topology>
    </subcellularLocation>
</comment>
<feature type="transmembrane region" description="Helical" evidence="10">
    <location>
        <begin position="25"/>
        <end position="47"/>
    </location>
</feature>
<evidence type="ECO:0000256" key="10">
    <source>
        <dbReference type="SAM" id="Phobius"/>
    </source>
</evidence>
<dbReference type="GO" id="GO:0016020">
    <property type="term" value="C:membrane"/>
    <property type="evidence" value="ECO:0007669"/>
    <property type="project" value="UniProtKB-SubCell"/>
</dbReference>
<evidence type="ECO:0000256" key="6">
    <source>
        <dbReference type="ARBA" id="ARBA00022989"/>
    </source>
</evidence>
<evidence type="ECO:0000256" key="1">
    <source>
        <dbReference type="ARBA" id="ARBA00004141"/>
    </source>
</evidence>
<evidence type="ECO:0000256" key="2">
    <source>
        <dbReference type="ARBA" id="ARBA00010519"/>
    </source>
</evidence>
<evidence type="ECO:0000256" key="4">
    <source>
        <dbReference type="ARBA" id="ARBA00022692"/>
    </source>
</evidence>
<organism evidence="11">
    <name type="scientific">Scoloplos cf. armiger CB-2006</name>
    <dbReference type="NCBI Taxonomy" id="375448"/>
    <lineage>
        <taxon>Eukaryota</taxon>
        <taxon>Metazoa</taxon>
        <taxon>Spiralia</taxon>
        <taxon>Lophotrochozoa</taxon>
        <taxon>Annelida</taxon>
        <taxon>Polychaeta</taxon>
        <taxon>Sedentaria</taxon>
        <taxon>Scolecida</taxon>
        <taxon>Orbiniidae</taxon>
        <taxon>Scoloplos</taxon>
    </lineage>
</organism>
<name>Q19NU7_9ANNE</name>
<evidence type="ECO:0000256" key="7">
    <source>
        <dbReference type="ARBA" id="ARBA00023027"/>
    </source>
</evidence>
<evidence type="ECO:0000256" key="9">
    <source>
        <dbReference type="ARBA" id="ARBA00031586"/>
    </source>
</evidence>
<keyword evidence="5" id="KW-1278">Translocase</keyword>
<keyword evidence="8 10" id="KW-0472">Membrane</keyword>
<evidence type="ECO:0000256" key="5">
    <source>
        <dbReference type="ARBA" id="ARBA00022967"/>
    </source>
</evidence>